<dbReference type="PANTHER" id="PTHR33121">
    <property type="entry name" value="CYCLIC DI-GMP PHOSPHODIESTERASE PDEF"/>
    <property type="match status" value="1"/>
</dbReference>
<dbReference type="SMART" id="SM00267">
    <property type="entry name" value="GGDEF"/>
    <property type="match status" value="1"/>
</dbReference>
<keyword evidence="1" id="KW-1133">Transmembrane helix</keyword>
<dbReference type="SMART" id="SM00052">
    <property type="entry name" value="EAL"/>
    <property type="match status" value="1"/>
</dbReference>
<dbReference type="CDD" id="cd01948">
    <property type="entry name" value="EAL"/>
    <property type="match status" value="1"/>
</dbReference>
<feature type="transmembrane region" description="Helical" evidence="1">
    <location>
        <begin position="100"/>
        <end position="120"/>
    </location>
</feature>
<feature type="transmembrane region" description="Helical" evidence="1">
    <location>
        <begin position="140"/>
        <end position="163"/>
    </location>
</feature>
<reference evidence="3 4" key="1">
    <citation type="submission" date="2017-02" db="EMBL/GenBank/DDBJ databases">
        <authorList>
            <person name="Peterson S.W."/>
        </authorList>
    </citation>
    <scope>NUCLEOTIDE SEQUENCE [LARGE SCALE GENOMIC DNA]</scope>
    <source>
        <strain evidence="3 4">P15</strain>
    </source>
</reference>
<dbReference type="InterPro" id="IPR035919">
    <property type="entry name" value="EAL_sf"/>
</dbReference>
<keyword evidence="1" id="KW-0472">Membrane</keyword>
<feature type="transmembrane region" description="Helical" evidence="1">
    <location>
        <begin position="265"/>
        <end position="284"/>
    </location>
</feature>
<dbReference type="Gene3D" id="3.20.20.450">
    <property type="entry name" value="EAL domain"/>
    <property type="match status" value="1"/>
</dbReference>
<evidence type="ECO:0000313" key="4">
    <source>
        <dbReference type="Proteomes" id="UP000190341"/>
    </source>
</evidence>
<dbReference type="GO" id="GO:0071111">
    <property type="term" value="F:cyclic-guanylate-specific phosphodiesterase activity"/>
    <property type="evidence" value="ECO:0007669"/>
    <property type="project" value="InterPro"/>
</dbReference>
<dbReference type="SUPFAM" id="SSF141868">
    <property type="entry name" value="EAL domain-like"/>
    <property type="match status" value="1"/>
</dbReference>
<feature type="transmembrane region" description="Helical" evidence="1">
    <location>
        <begin position="20"/>
        <end position="38"/>
    </location>
</feature>
<organism evidence="3 4">
    <name type="scientific">Pseudoxanthomonas indica</name>
    <dbReference type="NCBI Taxonomy" id="428993"/>
    <lineage>
        <taxon>Bacteria</taxon>
        <taxon>Pseudomonadati</taxon>
        <taxon>Pseudomonadota</taxon>
        <taxon>Gammaproteobacteria</taxon>
        <taxon>Lysobacterales</taxon>
        <taxon>Lysobacteraceae</taxon>
        <taxon>Pseudoxanthomonas</taxon>
    </lineage>
</organism>
<feature type="transmembrane region" description="Helical" evidence="1">
    <location>
        <begin position="296"/>
        <end position="316"/>
    </location>
</feature>
<protein>
    <submittedName>
        <fullName evidence="3">EAL domain, c-di-GMP-specific phosphodiesterase class I (Or its enzymatically inactive variant)</fullName>
    </submittedName>
</protein>
<evidence type="ECO:0000259" key="2">
    <source>
        <dbReference type="PROSITE" id="PS50883"/>
    </source>
</evidence>
<feature type="transmembrane region" description="Helical" evidence="1">
    <location>
        <begin position="239"/>
        <end position="258"/>
    </location>
</feature>
<dbReference type="AlphaFoldDB" id="A0A1T5LHU0"/>
<feature type="transmembrane region" description="Helical" evidence="1">
    <location>
        <begin position="175"/>
        <end position="196"/>
    </location>
</feature>
<dbReference type="PANTHER" id="PTHR33121:SF23">
    <property type="entry name" value="CYCLIC DI-GMP PHOSPHODIESTERASE PDEB"/>
    <property type="match status" value="1"/>
</dbReference>
<dbReference type="InterPro" id="IPR000160">
    <property type="entry name" value="GGDEF_dom"/>
</dbReference>
<gene>
    <name evidence="3" type="ORF">SAMN06296058_2500</name>
</gene>
<feature type="transmembrane region" description="Helical" evidence="1">
    <location>
        <begin position="44"/>
        <end position="66"/>
    </location>
</feature>
<dbReference type="InterPro" id="IPR043128">
    <property type="entry name" value="Rev_trsase/Diguanyl_cyclase"/>
</dbReference>
<evidence type="ECO:0000256" key="1">
    <source>
        <dbReference type="SAM" id="Phobius"/>
    </source>
</evidence>
<dbReference type="Proteomes" id="UP000190341">
    <property type="component" value="Unassembled WGS sequence"/>
</dbReference>
<dbReference type="InterPro" id="IPR050706">
    <property type="entry name" value="Cyclic-di-GMP_PDE-like"/>
</dbReference>
<accession>A0A1T5LHU0</accession>
<feature type="domain" description="EAL" evidence="2">
    <location>
        <begin position="491"/>
        <end position="752"/>
    </location>
</feature>
<sequence>MHVHRQGVDEPMKAWWRSPAGKIVLLGGLCVLAQQVAISYRIDFFGTTANASLIHLHAGLLLAIALLETDRRVVAGAVAFTAVGWAVRQWNFEPGQWPPLLWGLGAWIAIGFWTLACARWAGWPRDPERRRIDRRGLGRLVVMGLFVYPAGLALLGGTTVLIAEPAVAISSMFQTFFAKQFGVAVVTLPLLAAWTERGETAPHRSSRFAGWGWPLALIAGLAISLWSSQAVHAGLASPAVVLMDYRFALFVVLAWFVLRLPPRRSMPALAAALFCLVYAMSGAAEAGNTGLGLVNLFHLALEVDILLLAMLYLWVISRDRRDLSQRLGEESLRDTITGLPNLRALRLRMRNAPPARHELGFLLLDQADTLLTGFGLDTQARVMEAIATRLSDLVEVYYLGTGQFGLVPLNKSDDDIWERLVVRVEHAELHAEDQPVRLLPYLGVASLSASPADTVDAALLTASHLAFDARQHGEVLPRYSDLNDDRLRESHRQQMSDAAMALSCLRNERMVLYFQPIRRRASADEADATISGEVLCRLRDDEGRLIPPARFMRPIEAAGRGAELDLAVIRALFRQLRRYPDALPYCERIAINLTGQSLASMSFQIELRTLLADSPLPLSALCFEVTETAAISSTAMASRLLRDLRARGCQVAIDDFGTGMQSFARLKELPVDIIKIDGSFIRNVAQRGSDYALVQATVAVAGVFGAETVAEFVEDRITAECLGELDVDWVQGDLYSPPLPLSEVLANVLPREMSFG</sequence>
<feature type="transmembrane region" description="Helical" evidence="1">
    <location>
        <begin position="208"/>
        <end position="227"/>
    </location>
</feature>
<dbReference type="EMBL" id="FUZV01000002">
    <property type="protein sequence ID" value="SKC75229.1"/>
    <property type="molecule type" value="Genomic_DNA"/>
</dbReference>
<proteinExistence type="predicted"/>
<feature type="transmembrane region" description="Helical" evidence="1">
    <location>
        <begin position="73"/>
        <end position="88"/>
    </location>
</feature>
<dbReference type="PROSITE" id="PS50883">
    <property type="entry name" value="EAL"/>
    <property type="match status" value="1"/>
</dbReference>
<name>A0A1T5LHU0_9GAMM</name>
<dbReference type="InterPro" id="IPR001633">
    <property type="entry name" value="EAL_dom"/>
</dbReference>
<dbReference type="Gene3D" id="3.30.70.270">
    <property type="match status" value="1"/>
</dbReference>
<dbReference type="STRING" id="428993.SAMN06296058_2500"/>
<evidence type="ECO:0000313" key="3">
    <source>
        <dbReference type="EMBL" id="SKC75229.1"/>
    </source>
</evidence>
<dbReference type="Pfam" id="PF00563">
    <property type="entry name" value="EAL"/>
    <property type="match status" value="1"/>
</dbReference>
<keyword evidence="1" id="KW-0812">Transmembrane</keyword>
<keyword evidence="4" id="KW-1185">Reference proteome</keyword>